<dbReference type="PANTHER" id="PTHR42982">
    <property type="entry name" value="SEC-INDEPENDENT PROTEIN TRANSLOCASE PROTEIN TATA"/>
    <property type="match status" value="1"/>
</dbReference>
<name>A0A0L6VZ45_9FIRM</name>
<comment type="function">
    <text evidence="9">Part of the twin-arginine translocation (Tat) system that transports large folded proteins containing a characteristic twin-arginine motif in their signal peptide across membranes. TatA could form the protein-conducting channel of the Tat system.</text>
</comment>
<feature type="transmembrane region" description="Helical" evidence="9">
    <location>
        <begin position="6"/>
        <end position="24"/>
    </location>
</feature>
<comment type="similarity">
    <text evidence="9">Belongs to the TatA/E family.</text>
</comment>
<evidence type="ECO:0000256" key="8">
    <source>
        <dbReference type="ARBA" id="ARBA00023136"/>
    </source>
</evidence>
<evidence type="ECO:0000256" key="1">
    <source>
        <dbReference type="ARBA" id="ARBA00004162"/>
    </source>
</evidence>
<keyword evidence="2 9" id="KW-0813">Transport</keyword>
<dbReference type="PRINTS" id="PR01506">
    <property type="entry name" value="TATBPROTEIN"/>
</dbReference>
<dbReference type="NCBIfam" id="NF011430">
    <property type="entry name" value="PRK14861.1"/>
    <property type="match status" value="1"/>
</dbReference>
<evidence type="ECO:0000256" key="9">
    <source>
        <dbReference type="HAMAP-Rule" id="MF_00236"/>
    </source>
</evidence>
<keyword evidence="8 9" id="KW-0472">Membrane</keyword>
<keyword evidence="4 9" id="KW-0812">Transmembrane</keyword>
<dbReference type="HAMAP" id="MF_00236">
    <property type="entry name" value="TatA_E"/>
    <property type="match status" value="1"/>
</dbReference>
<proteinExistence type="inferred from homology"/>
<comment type="caution">
    <text evidence="10">The sequence shown here is derived from an EMBL/GenBank/DDBJ whole genome shotgun (WGS) entry which is preliminary data.</text>
</comment>
<dbReference type="InterPro" id="IPR003369">
    <property type="entry name" value="TatA/B/E"/>
</dbReference>
<keyword evidence="7 9" id="KW-0811">Translocation</keyword>
<dbReference type="Gene3D" id="1.20.5.3310">
    <property type="match status" value="1"/>
</dbReference>
<evidence type="ECO:0000256" key="6">
    <source>
        <dbReference type="ARBA" id="ARBA00022989"/>
    </source>
</evidence>
<evidence type="ECO:0000256" key="5">
    <source>
        <dbReference type="ARBA" id="ARBA00022927"/>
    </source>
</evidence>
<dbReference type="PANTHER" id="PTHR42982:SF1">
    <property type="entry name" value="SEC-INDEPENDENT PROTEIN TRANSLOCASE PROTEIN TATA"/>
    <property type="match status" value="1"/>
</dbReference>
<dbReference type="Pfam" id="PF02416">
    <property type="entry name" value="TatA_B_E"/>
    <property type="match status" value="1"/>
</dbReference>
<dbReference type="GO" id="GO:0033281">
    <property type="term" value="C:TAT protein transport complex"/>
    <property type="evidence" value="ECO:0007669"/>
    <property type="project" value="UniProtKB-UniRule"/>
</dbReference>
<evidence type="ECO:0000313" key="10">
    <source>
        <dbReference type="EMBL" id="KNZ68476.1"/>
    </source>
</evidence>
<organism evidence="10 11">
    <name type="scientific">Thermincola ferriacetica</name>
    <dbReference type="NCBI Taxonomy" id="281456"/>
    <lineage>
        <taxon>Bacteria</taxon>
        <taxon>Bacillati</taxon>
        <taxon>Bacillota</taxon>
        <taxon>Clostridia</taxon>
        <taxon>Eubacteriales</taxon>
        <taxon>Thermincolaceae</taxon>
        <taxon>Thermincola</taxon>
    </lineage>
</organism>
<gene>
    <name evidence="9" type="primary">tatA</name>
    <name evidence="10" type="ORF">Tfer_2998</name>
</gene>
<keyword evidence="3 9" id="KW-1003">Cell membrane</keyword>
<evidence type="ECO:0000256" key="4">
    <source>
        <dbReference type="ARBA" id="ARBA00022692"/>
    </source>
</evidence>
<keyword evidence="5 9" id="KW-0653">Protein transport</keyword>
<evidence type="ECO:0000256" key="2">
    <source>
        <dbReference type="ARBA" id="ARBA00022448"/>
    </source>
</evidence>
<evidence type="ECO:0000256" key="3">
    <source>
        <dbReference type="ARBA" id="ARBA00022475"/>
    </source>
</evidence>
<dbReference type="NCBIfam" id="TIGR01411">
    <property type="entry name" value="tatAE"/>
    <property type="match status" value="1"/>
</dbReference>
<dbReference type="RefSeq" id="WP_013119151.1">
    <property type="nucleotide sequence ID" value="NZ_LGTE01000030.1"/>
</dbReference>
<dbReference type="GO" id="GO:0008320">
    <property type="term" value="F:protein transmembrane transporter activity"/>
    <property type="evidence" value="ECO:0007669"/>
    <property type="project" value="UniProtKB-UniRule"/>
</dbReference>
<comment type="subcellular location">
    <subcellularLocation>
        <location evidence="1 9">Cell membrane</location>
        <topology evidence="1 9">Single-pass membrane protein</topology>
    </subcellularLocation>
</comment>
<accession>A0A0L6VZ45</accession>
<dbReference type="AlphaFoldDB" id="A0A0L6VZ45"/>
<keyword evidence="6 9" id="KW-1133">Transmembrane helix</keyword>
<dbReference type="GO" id="GO:0043953">
    <property type="term" value="P:protein transport by the Tat complex"/>
    <property type="evidence" value="ECO:0007669"/>
    <property type="project" value="UniProtKB-UniRule"/>
</dbReference>
<reference evidence="11" key="1">
    <citation type="submission" date="2015-07" db="EMBL/GenBank/DDBJ databases">
        <title>Complete Genome of Thermincola ferriacetica strain Z-0001T.</title>
        <authorList>
            <person name="Lusk B."/>
            <person name="Badalamenti J.P."/>
            <person name="Parameswaran P."/>
            <person name="Bond D.R."/>
            <person name="Torres C.I."/>
        </authorList>
    </citation>
    <scope>NUCLEOTIDE SEQUENCE [LARGE SCALE GENOMIC DNA]</scope>
    <source>
        <strain evidence="11">Z-0001</strain>
    </source>
</reference>
<protein>
    <recommendedName>
        <fullName evidence="9">Sec-independent protein translocase protein TatA</fullName>
    </recommendedName>
</protein>
<sequence length="58" mass="6215">MFGFLPNLGVPELIIILIIGLIIFGPGKLSGVGKAMGDTIREFRNSLNTDGDAKKQNN</sequence>
<keyword evidence="11" id="KW-1185">Reference proteome</keyword>
<evidence type="ECO:0000313" key="11">
    <source>
        <dbReference type="Proteomes" id="UP000037175"/>
    </source>
</evidence>
<dbReference type="InterPro" id="IPR006312">
    <property type="entry name" value="TatA/E"/>
</dbReference>
<evidence type="ECO:0000256" key="7">
    <source>
        <dbReference type="ARBA" id="ARBA00023010"/>
    </source>
</evidence>
<comment type="subunit">
    <text evidence="9">Forms a complex with TatC.</text>
</comment>
<dbReference type="Proteomes" id="UP000037175">
    <property type="component" value="Unassembled WGS sequence"/>
</dbReference>
<dbReference type="EMBL" id="LGTE01000030">
    <property type="protein sequence ID" value="KNZ68476.1"/>
    <property type="molecule type" value="Genomic_DNA"/>
</dbReference>
<dbReference type="PATRIC" id="fig|281456.6.peg.3137"/>